<organism evidence="1 2">
    <name type="scientific">Owenia fusiformis</name>
    <name type="common">Polychaete worm</name>
    <dbReference type="NCBI Taxonomy" id="6347"/>
    <lineage>
        <taxon>Eukaryota</taxon>
        <taxon>Metazoa</taxon>
        <taxon>Spiralia</taxon>
        <taxon>Lophotrochozoa</taxon>
        <taxon>Annelida</taxon>
        <taxon>Polychaeta</taxon>
        <taxon>Sedentaria</taxon>
        <taxon>Canalipalpata</taxon>
        <taxon>Sabellida</taxon>
        <taxon>Oweniida</taxon>
        <taxon>Oweniidae</taxon>
        <taxon>Owenia</taxon>
    </lineage>
</organism>
<name>A0A8S4N7A1_OWEFU</name>
<dbReference type="Proteomes" id="UP000749559">
    <property type="component" value="Unassembled WGS sequence"/>
</dbReference>
<feature type="non-terminal residue" evidence="1">
    <location>
        <position position="152"/>
    </location>
</feature>
<protein>
    <submittedName>
        <fullName evidence="1">Uncharacterized protein</fullName>
    </submittedName>
</protein>
<comment type="caution">
    <text evidence="1">The sequence shown here is derived from an EMBL/GenBank/DDBJ whole genome shotgun (WGS) entry which is preliminary data.</text>
</comment>
<keyword evidence="2" id="KW-1185">Reference proteome</keyword>
<accession>A0A8S4N7A1</accession>
<reference evidence="1" key="1">
    <citation type="submission" date="2022-03" db="EMBL/GenBank/DDBJ databases">
        <authorList>
            <person name="Martin C."/>
        </authorList>
    </citation>
    <scope>NUCLEOTIDE SEQUENCE</scope>
</reference>
<sequence>MNVLHLKIGEYVFIGRTQKFNTFQFIRLKQKDSIMDGNSSSYSSFSDISPPCIKHQSRINSTVYLDTDTSPSVNNTNLSDSVFIDEKPVQQLYIDTKLEMIKIFKDHMALKAELEDAKTKAEQLIDSRDLSTALSEIPTMASQWELSSDQKY</sequence>
<proteinExistence type="predicted"/>
<evidence type="ECO:0000313" key="2">
    <source>
        <dbReference type="Proteomes" id="UP000749559"/>
    </source>
</evidence>
<dbReference type="AlphaFoldDB" id="A0A8S4N7A1"/>
<dbReference type="EMBL" id="CAIIXF020000002">
    <property type="protein sequence ID" value="CAH1776546.1"/>
    <property type="molecule type" value="Genomic_DNA"/>
</dbReference>
<gene>
    <name evidence="1" type="ORF">OFUS_LOCUS3712</name>
</gene>
<evidence type="ECO:0000313" key="1">
    <source>
        <dbReference type="EMBL" id="CAH1776546.1"/>
    </source>
</evidence>